<comment type="caution">
    <text evidence="1">The sequence shown here is derived from an EMBL/GenBank/DDBJ whole genome shotgun (WGS) entry which is preliminary data.</text>
</comment>
<reference evidence="1 2" key="2">
    <citation type="journal article" date="2022" name="Mol. Ecol. Resour.">
        <title>The genomes of chicory, endive, great burdock and yacon provide insights into Asteraceae paleo-polyploidization history and plant inulin production.</title>
        <authorList>
            <person name="Fan W."/>
            <person name="Wang S."/>
            <person name="Wang H."/>
            <person name="Wang A."/>
            <person name="Jiang F."/>
            <person name="Liu H."/>
            <person name="Zhao H."/>
            <person name="Xu D."/>
            <person name="Zhang Y."/>
        </authorList>
    </citation>
    <scope>NUCLEOTIDE SEQUENCE [LARGE SCALE GENOMIC DNA]</scope>
    <source>
        <strain evidence="2">cv. Yunnan</strain>
        <tissue evidence="1">Leaves</tissue>
    </source>
</reference>
<proteinExistence type="predicted"/>
<evidence type="ECO:0000313" key="2">
    <source>
        <dbReference type="Proteomes" id="UP001056120"/>
    </source>
</evidence>
<protein>
    <submittedName>
        <fullName evidence="1">Uncharacterized protein</fullName>
    </submittedName>
</protein>
<organism evidence="1 2">
    <name type="scientific">Smallanthus sonchifolius</name>
    <dbReference type="NCBI Taxonomy" id="185202"/>
    <lineage>
        <taxon>Eukaryota</taxon>
        <taxon>Viridiplantae</taxon>
        <taxon>Streptophyta</taxon>
        <taxon>Embryophyta</taxon>
        <taxon>Tracheophyta</taxon>
        <taxon>Spermatophyta</taxon>
        <taxon>Magnoliopsida</taxon>
        <taxon>eudicotyledons</taxon>
        <taxon>Gunneridae</taxon>
        <taxon>Pentapetalae</taxon>
        <taxon>asterids</taxon>
        <taxon>campanulids</taxon>
        <taxon>Asterales</taxon>
        <taxon>Asteraceae</taxon>
        <taxon>Asteroideae</taxon>
        <taxon>Heliantheae alliance</taxon>
        <taxon>Millerieae</taxon>
        <taxon>Smallanthus</taxon>
    </lineage>
</organism>
<sequence length="622" mass="76291">MVLIPFQFVDNWIGEYMREKGEMDRRFVCWIGEMDRRFVCWIGERDRRFVCLIFMMSAAFHGGWVICSFWNSTSTRWPMALIPFQFVDNWIGEYMREKGEMDWRFVCWIGEMDRRFVCWIGERDRRFVCWIFMMSAAFHGGWVICSFWNSTSTRWPMALIPFQFVDNWIGEYMREKGEMDWRFVCWIGEMDRRFVCWIGERDRRFVCLIFMMSAAFHGGWVICSFWNSTSTRWPMALIPFQFVDNWIGEYMREKGEMDWRFVCWIGEMDRRFVCWIGERDRRFVCWIFMMSAAFHGGWVICSFWNSTSTRWPMALIPFQFVDNWIGEYMREKGEMDWRFVCWIGEMDRRFVCWIGERDRRFVCWIFMMSAAFHGGWVICSFWNSTSTRWPMALIPFQFVDNWIGEYMREKGEMDWRFVCWIGEMDRRFVCWIGERDRRFVCWIFMMSAAFHGGWVICSFWNSTSTRWPMALIPFQFVDNWIGEYMREKGEMDWRFVCWIGEMDRRFVCWIGERDRRFVCWIFMMSAAFHGGWVICSFWNSTSTRWPMSLIPFQFVDNWIGEYMREKGEMDWRFVCWIGEMDRRFVCWIGERDRRFVCLIFMMSAAFHGGWVICSFWNSTSTR</sequence>
<accession>A0ACB9JXN9</accession>
<name>A0ACB9JXN9_9ASTR</name>
<keyword evidence="2" id="KW-1185">Reference proteome</keyword>
<reference evidence="2" key="1">
    <citation type="journal article" date="2022" name="Mol. Ecol. Resour.">
        <title>The genomes of chicory, endive, great burdock and yacon provide insights into Asteraceae palaeo-polyploidization history and plant inulin production.</title>
        <authorList>
            <person name="Fan W."/>
            <person name="Wang S."/>
            <person name="Wang H."/>
            <person name="Wang A."/>
            <person name="Jiang F."/>
            <person name="Liu H."/>
            <person name="Zhao H."/>
            <person name="Xu D."/>
            <person name="Zhang Y."/>
        </authorList>
    </citation>
    <scope>NUCLEOTIDE SEQUENCE [LARGE SCALE GENOMIC DNA]</scope>
    <source>
        <strain evidence="2">cv. Yunnan</strain>
    </source>
</reference>
<gene>
    <name evidence="1" type="ORF">L1987_06273</name>
</gene>
<dbReference type="Proteomes" id="UP001056120">
    <property type="component" value="Linkage Group LG02"/>
</dbReference>
<evidence type="ECO:0000313" key="1">
    <source>
        <dbReference type="EMBL" id="KAI3824802.1"/>
    </source>
</evidence>
<dbReference type="EMBL" id="CM042019">
    <property type="protein sequence ID" value="KAI3824802.1"/>
    <property type="molecule type" value="Genomic_DNA"/>
</dbReference>